<feature type="transmembrane region" description="Helical" evidence="14">
    <location>
        <begin position="274"/>
        <end position="292"/>
    </location>
</feature>
<dbReference type="InterPro" id="IPR000537">
    <property type="entry name" value="UbiA_prenyltransferase"/>
</dbReference>
<evidence type="ECO:0000256" key="1">
    <source>
        <dbReference type="ARBA" id="ARBA00004651"/>
    </source>
</evidence>
<feature type="transmembrane region" description="Helical" evidence="14">
    <location>
        <begin position="170"/>
        <end position="191"/>
    </location>
</feature>
<comment type="subcellular location">
    <subcellularLocation>
        <location evidence="1 14">Cell membrane</location>
        <topology evidence="1 14">Multi-pass membrane protein</topology>
    </subcellularLocation>
</comment>
<comment type="pathway">
    <text evidence="2 14">Porphyrin-containing compound metabolism; heme O biosynthesis; heme O from protoheme: step 1/1.</text>
</comment>
<dbReference type="Gene3D" id="1.10.357.140">
    <property type="entry name" value="UbiA prenyltransferase"/>
    <property type="match status" value="1"/>
</dbReference>
<evidence type="ECO:0000256" key="9">
    <source>
        <dbReference type="ARBA" id="ARBA00023136"/>
    </source>
</evidence>
<dbReference type="PANTHER" id="PTHR43448:SF7">
    <property type="entry name" value="4-HYDROXYBENZOATE SOLANESYLTRANSFERASE"/>
    <property type="match status" value="1"/>
</dbReference>
<evidence type="ECO:0000256" key="12">
    <source>
        <dbReference type="ARBA" id="ARBA00042475"/>
    </source>
</evidence>
<dbReference type="NCBIfam" id="NF003349">
    <property type="entry name" value="PRK04375.1-2"/>
    <property type="match status" value="1"/>
</dbReference>
<feature type="transmembrane region" description="Helical" evidence="14">
    <location>
        <begin position="47"/>
        <end position="70"/>
    </location>
</feature>
<organism evidence="15 16">
    <name type="scientific">Candidatus Nephthysia bennettiae</name>
    <dbReference type="NCBI Taxonomy" id="3127016"/>
    <lineage>
        <taxon>Bacteria</taxon>
        <taxon>Bacillati</taxon>
        <taxon>Candidatus Dormiibacterota</taxon>
        <taxon>Candidatus Dormibacteria</taxon>
        <taxon>Candidatus Dormibacterales</taxon>
        <taxon>Candidatus Dormibacteraceae</taxon>
        <taxon>Candidatus Nephthysia</taxon>
    </lineage>
</organism>
<comment type="miscellaneous">
    <text evidence="14">Carbon 2 of the heme B porphyrin ring is defined according to the Fischer nomenclature.</text>
</comment>
<feature type="transmembrane region" description="Helical" evidence="14">
    <location>
        <begin position="145"/>
        <end position="164"/>
    </location>
</feature>
<dbReference type="GO" id="GO:0048034">
    <property type="term" value="P:heme O biosynthetic process"/>
    <property type="evidence" value="ECO:0007669"/>
    <property type="project" value="UniProtKB-UniRule"/>
</dbReference>
<feature type="transmembrane region" description="Helical" evidence="14">
    <location>
        <begin position="91"/>
        <end position="111"/>
    </location>
</feature>
<evidence type="ECO:0000256" key="5">
    <source>
        <dbReference type="ARBA" id="ARBA00022679"/>
    </source>
</evidence>
<dbReference type="Pfam" id="PF01040">
    <property type="entry name" value="UbiA"/>
    <property type="match status" value="1"/>
</dbReference>
<comment type="similarity">
    <text evidence="14">Belongs to the UbiA prenyltransferase family. Protoheme IX farnesyltransferase subfamily.</text>
</comment>
<dbReference type="NCBIfam" id="TIGR01473">
    <property type="entry name" value="cyoE_ctaB"/>
    <property type="match status" value="1"/>
</dbReference>
<dbReference type="HAMAP" id="MF_00154">
    <property type="entry name" value="CyoE_CtaB"/>
    <property type="match status" value="1"/>
</dbReference>
<keyword evidence="8 14" id="KW-0350">Heme biosynthesis</keyword>
<keyword evidence="5 14" id="KW-0808">Transferase</keyword>
<keyword evidence="16" id="KW-1185">Reference proteome</keyword>
<dbReference type="EC" id="2.5.1.141" evidence="3 14"/>
<proteinExistence type="inferred from homology"/>
<evidence type="ECO:0000256" key="3">
    <source>
        <dbReference type="ARBA" id="ARBA00012292"/>
    </source>
</evidence>
<keyword evidence="7 14" id="KW-1133">Transmembrane helix</keyword>
<evidence type="ECO:0000256" key="13">
    <source>
        <dbReference type="ARBA" id="ARBA00047690"/>
    </source>
</evidence>
<dbReference type="InterPro" id="IPR044878">
    <property type="entry name" value="UbiA_sf"/>
</dbReference>
<sequence>MEQTLSRGAGSVLRDYASLLKLRIVLLLDATAVGAMLPAAHGFPRPLAVLAVILGGTFAAGGAHAINCWFDRDIDAAMARTRRRPIPAGRIPGWHALALGVALNVLAFAVLAALTNLLAAVLALAGTLVYVFVYTVWLKRSTPQNIVIGGAAGAIPPLVGWAAVTGRLDLTALSLFLVIFFWTPPHFWALAQLMRRDYEQANVPMLPVVRGDLPAKRQSLLYAVLTVAASVVPFVTHAEGVVYLAGAVILGIGLVAVCVLDLRASGWTARLFRYSMLYMAALFALLGIGVFAP</sequence>
<dbReference type="PROSITE" id="PS00943">
    <property type="entry name" value="UBIA"/>
    <property type="match status" value="1"/>
</dbReference>
<feature type="transmembrane region" description="Helical" evidence="14">
    <location>
        <begin position="219"/>
        <end position="236"/>
    </location>
</feature>
<reference evidence="15" key="1">
    <citation type="submission" date="2020-10" db="EMBL/GenBank/DDBJ databases">
        <title>Ca. Dormibacterota MAGs.</title>
        <authorList>
            <person name="Montgomery K."/>
        </authorList>
    </citation>
    <scope>NUCLEOTIDE SEQUENCE [LARGE SCALE GENOMIC DNA]</scope>
    <source>
        <strain evidence="15">SC8812_S17_10</strain>
    </source>
</reference>
<evidence type="ECO:0000256" key="14">
    <source>
        <dbReference type="HAMAP-Rule" id="MF_00154"/>
    </source>
</evidence>
<dbReference type="GO" id="GO:0005886">
    <property type="term" value="C:plasma membrane"/>
    <property type="evidence" value="ECO:0007669"/>
    <property type="project" value="UniProtKB-SubCell"/>
</dbReference>
<evidence type="ECO:0000256" key="7">
    <source>
        <dbReference type="ARBA" id="ARBA00022989"/>
    </source>
</evidence>
<dbReference type="PANTHER" id="PTHR43448">
    <property type="entry name" value="PROTOHEME IX FARNESYLTRANSFERASE, MITOCHONDRIAL"/>
    <property type="match status" value="1"/>
</dbReference>
<dbReference type="GO" id="GO:0008495">
    <property type="term" value="F:protoheme IX farnesyltransferase activity"/>
    <property type="evidence" value="ECO:0007669"/>
    <property type="project" value="UniProtKB-UniRule"/>
</dbReference>
<keyword evidence="9 14" id="KW-0472">Membrane</keyword>
<feature type="transmembrane region" description="Helical" evidence="14">
    <location>
        <begin position="242"/>
        <end position="262"/>
    </location>
</feature>
<evidence type="ECO:0000256" key="10">
    <source>
        <dbReference type="ARBA" id="ARBA00030253"/>
    </source>
</evidence>
<evidence type="ECO:0000256" key="6">
    <source>
        <dbReference type="ARBA" id="ARBA00022692"/>
    </source>
</evidence>
<gene>
    <name evidence="14" type="primary">ctaB</name>
    <name evidence="15" type="ORF">JF922_25270</name>
</gene>
<name>A0A934N5H4_9BACT</name>
<dbReference type="InterPro" id="IPR006369">
    <property type="entry name" value="Protohaem_IX_farnesylTrfase"/>
</dbReference>
<dbReference type="Proteomes" id="UP000612893">
    <property type="component" value="Unassembled WGS sequence"/>
</dbReference>
<evidence type="ECO:0000256" key="11">
    <source>
        <dbReference type="ARBA" id="ARBA00040810"/>
    </source>
</evidence>
<evidence type="ECO:0000313" key="15">
    <source>
        <dbReference type="EMBL" id="MBJ7601370.1"/>
    </source>
</evidence>
<dbReference type="EMBL" id="JAEKNR010000242">
    <property type="protein sequence ID" value="MBJ7601370.1"/>
    <property type="molecule type" value="Genomic_DNA"/>
</dbReference>
<comment type="caution">
    <text evidence="15">The sequence shown here is derived from an EMBL/GenBank/DDBJ whole genome shotgun (WGS) entry which is preliminary data.</text>
</comment>
<dbReference type="AlphaFoldDB" id="A0A934N5H4"/>
<evidence type="ECO:0000313" key="16">
    <source>
        <dbReference type="Proteomes" id="UP000612893"/>
    </source>
</evidence>
<feature type="transmembrane region" description="Helical" evidence="14">
    <location>
        <begin position="117"/>
        <end position="138"/>
    </location>
</feature>
<protein>
    <recommendedName>
        <fullName evidence="11 14">Protoheme IX farnesyltransferase</fullName>
        <ecNumber evidence="3 14">2.5.1.141</ecNumber>
    </recommendedName>
    <alternativeName>
        <fullName evidence="12 14">Heme B farnesyltransferase</fullName>
    </alternativeName>
    <alternativeName>
        <fullName evidence="10 14">Heme O synthase</fullName>
    </alternativeName>
</protein>
<evidence type="ECO:0000256" key="2">
    <source>
        <dbReference type="ARBA" id="ARBA00004919"/>
    </source>
</evidence>
<dbReference type="CDD" id="cd13957">
    <property type="entry name" value="PT_UbiA_Cox10"/>
    <property type="match status" value="1"/>
</dbReference>
<dbReference type="InterPro" id="IPR030470">
    <property type="entry name" value="UbiA_prenylTrfase_CS"/>
</dbReference>
<keyword evidence="4 14" id="KW-1003">Cell membrane</keyword>
<keyword evidence="6 14" id="KW-0812">Transmembrane</keyword>
<evidence type="ECO:0000256" key="4">
    <source>
        <dbReference type="ARBA" id="ARBA00022475"/>
    </source>
</evidence>
<feature type="transmembrane region" description="Helical" evidence="14">
    <location>
        <begin position="20"/>
        <end position="41"/>
    </location>
</feature>
<comment type="function">
    <text evidence="14">Converts heme B (protoheme IX) to heme O by substitution of the vinyl group on carbon 2 of heme B porphyrin ring with a hydroxyethyl farnesyl side group.</text>
</comment>
<evidence type="ECO:0000256" key="8">
    <source>
        <dbReference type="ARBA" id="ARBA00023133"/>
    </source>
</evidence>
<comment type="catalytic activity">
    <reaction evidence="13 14">
        <text>heme b + (2E,6E)-farnesyl diphosphate + H2O = Fe(II)-heme o + diphosphate</text>
        <dbReference type="Rhea" id="RHEA:28070"/>
        <dbReference type="ChEBI" id="CHEBI:15377"/>
        <dbReference type="ChEBI" id="CHEBI:33019"/>
        <dbReference type="ChEBI" id="CHEBI:60344"/>
        <dbReference type="ChEBI" id="CHEBI:60530"/>
        <dbReference type="ChEBI" id="CHEBI:175763"/>
        <dbReference type="EC" id="2.5.1.141"/>
    </reaction>
</comment>
<accession>A0A934N5H4</accession>